<evidence type="ECO:0000256" key="2">
    <source>
        <dbReference type="SAM" id="Phobius"/>
    </source>
</evidence>
<reference evidence="3" key="1">
    <citation type="journal article" date="2019" name="bioRxiv">
        <title>The Genome of the Zebra Mussel, Dreissena polymorpha: A Resource for Invasive Species Research.</title>
        <authorList>
            <person name="McCartney M.A."/>
            <person name="Auch B."/>
            <person name="Kono T."/>
            <person name="Mallez S."/>
            <person name="Zhang Y."/>
            <person name="Obille A."/>
            <person name="Becker A."/>
            <person name="Abrahante J.E."/>
            <person name="Garbe J."/>
            <person name="Badalamenti J.P."/>
            <person name="Herman A."/>
            <person name="Mangelson H."/>
            <person name="Liachko I."/>
            <person name="Sullivan S."/>
            <person name="Sone E.D."/>
            <person name="Koren S."/>
            <person name="Silverstein K.A.T."/>
            <person name="Beckman K.B."/>
            <person name="Gohl D.M."/>
        </authorList>
    </citation>
    <scope>NUCLEOTIDE SEQUENCE</scope>
    <source>
        <strain evidence="3">Duluth1</strain>
        <tissue evidence="3">Whole animal</tissue>
    </source>
</reference>
<dbReference type="EMBL" id="JAIWYP010000009">
    <property type="protein sequence ID" value="KAH3772787.1"/>
    <property type="molecule type" value="Genomic_DNA"/>
</dbReference>
<feature type="region of interest" description="Disordered" evidence="1">
    <location>
        <begin position="46"/>
        <end position="66"/>
    </location>
</feature>
<keyword evidence="2" id="KW-1133">Transmembrane helix</keyword>
<proteinExistence type="predicted"/>
<evidence type="ECO:0000313" key="3">
    <source>
        <dbReference type="EMBL" id="KAH3772787.1"/>
    </source>
</evidence>
<name>A0A9D4E6W8_DREPO</name>
<gene>
    <name evidence="3" type="ORF">DPMN_174133</name>
</gene>
<dbReference type="AlphaFoldDB" id="A0A9D4E6W8"/>
<dbReference type="Proteomes" id="UP000828390">
    <property type="component" value="Unassembled WGS sequence"/>
</dbReference>
<protein>
    <submittedName>
        <fullName evidence="3">Uncharacterized protein</fullName>
    </submittedName>
</protein>
<sequence length="66" mass="6968">MTTAGIYRPTPRWRRLWLSGAGTTLLDAILSHVAAPWWICRSPLGGGSPRSASNAASVPKAPHSAS</sequence>
<evidence type="ECO:0000256" key="1">
    <source>
        <dbReference type="SAM" id="MobiDB-lite"/>
    </source>
</evidence>
<keyword evidence="2" id="KW-0472">Membrane</keyword>
<accession>A0A9D4E6W8</accession>
<organism evidence="3 4">
    <name type="scientific">Dreissena polymorpha</name>
    <name type="common">Zebra mussel</name>
    <name type="synonym">Mytilus polymorpha</name>
    <dbReference type="NCBI Taxonomy" id="45954"/>
    <lineage>
        <taxon>Eukaryota</taxon>
        <taxon>Metazoa</taxon>
        <taxon>Spiralia</taxon>
        <taxon>Lophotrochozoa</taxon>
        <taxon>Mollusca</taxon>
        <taxon>Bivalvia</taxon>
        <taxon>Autobranchia</taxon>
        <taxon>Heteroconchia</taxon>
        <taxon>Euheterodonta</taxon>
        <taxon>Imparidentia</taxon>
        <taxon>Neoheterodontei</taxon>
        <taxon>Myida</taxon>
        <taxon>Dreissenoidea</taxon>
        <taxon>Dreissenidae</taxon>
        <taxon>Dreissena</taxon>
    </lineage>
</organism>
<feature type="transmembrane region" description="Helical" evidence="2">
    <location>
        <begin position="16"/>
        <end position="39"/>
    </location>
</feature>
<keyword evidence="2" id="KW-0812">Transmembrane</keyword>
<comment type="caution">
    <text evidence="3">The sequence shown here is derived from an EMBL/GenBank/DDBJ whole genome shotgun (WGS) entry which is preliminary data.</text>
</comment>
<reference evidence="3" key="2">
    <citation type="submission" date="2020-11" db="EMBL/GenBank/DDBJ databases">
        <authorList>
            <person name="McCartney M.A."/>
            <person name="Auch B."/>
            <person name="Kono T."/>
            <person name="Mallez S."/>
            <person name="Becker A."/>
            <person name="Gohl D.M."/>
            <person name="Silverstein K.A.T."/>
            <person name="Koren S."/>
            <person name="Bechman K.B."/>
            <person name="Herman A."/>
            <person name="Abrahante J.E."/>
            <person name="Garbe J."/>
        </authorList>
    </citation>
    <scope>NUCLEOTIDE SEQUENCE</scope>
    <source>
        <strain evidence="3">Duluth1</strain>
        <tissue evidence="3">Whole animal</tissue>
    </source>
</reference>
<keyword evidence="4" id="KW-1185">Reference proteome</keyword>
<evidence type="ECO:0000313" key="4">
    <source>
        <dbReference type="Proteomes" id="UP000828390"/>
    </source>
</evidence>